<reference evidence="3 4" key="1">
    <citation type="submission" date="2019-10" db="EMBL/GenBank/DDBJ databases">
        <title>Evaluation of single-gene subtyping targets for Pseudomonas.</title>
        <authorList>
            <person name="Reichler S.J."/>
            <person name="Orsi R.H."/>
            <person name="Wiedmann M."/>
            <person name="Martin N.H."/>
            <person name="Murphy S.I."/>
        </authorList>
    </citation>
    <scope>NUCLEOTIDE SEQUENCE [LARGE SCALE GENOMIC DNA]</scope>
    <source>
        <strain evidence="1 4">FSL R10-0802</strain>
        <strain evidence="2 3">FSL R10-1594</strain>
    </source>
</reference>
<name>A0A6G1WBM6_9PSED</name>
<evidence type="ECO:0000313" key="4">
    <source>
        <dbReference type="Proteomes" id="UP000713985"/>
    </source>
</evidence>
<proteinExistence type="predicted"/>
<dbReference type="Proteomes" id="UP000443000">
    <property type="component" value="Unassembled WGS sequence"/>
</dbReference>
<evidence type="ECO:0000313" key="2">
    <source>
        <dbReference type="EMBL" id="MQU18411.1"/>
    </source>
</evidence>
<protein>
    <submittedName>
        <fullName evidence="2">Uncharacterized protein</fullName>
    </submittedName>
</protein>
<dbReference type="EMBL" id="WIWP01000074">
    <property type="protein sequence ID" value="MQT28430.1"/>
    <property type="molecule type" value="Genomic_DNA"/>
</dbReference>
<dbReference type="AlphaFoldDB" id="A0A6G1WBM6"/>
<evidence type="ECO:0000313" key="1">
    <source>
        <dbReference type="EMBL" id="MQT28430.1"/>
    </source>
</evidence>
<gene>
    <name evidence="2" type="ORF">GHN41_18440</name>
    <name evidence="1" type="ORF">GHN94_21735</name>
</gene>
<evidence type="ECO:0000313" key="3">
    <source>
        <dbReference type="Proteomes" id="UP000443000"/>
    </source>
</evidence>
<keyword evidence="4" id="KW-1185">Reference proteome</keyword>
<dbReference type="Proteomes" id="UP000713985">
    <property type="component" value="Unassembled WGS sequence"/>
</dbReference>
<organism evidence="2 3">
    <name type="scientific">Pseudomonas helleri</name>
    <dbReference type="NCBI Taxonomy" id="1608996"/>
    <lineage>
        <taxon>Bacteria</taxon>
        <taxon>Pseudomonadati</taxon>
        <taxon>Pseudomonadota</taxon>
        <taxon>Gammaproteobacteria</taxon>
        <taxon>Pseudomonadales</taxon>
        <taxon>Pseudomonadaceae</taxon>
        <taxon>Pseudomonas</taxon>
    </lineage>
</organism>
<dbReference type="EMBL" id="WIVT01000026">
    <property type="protein sequence ID" value="MQU18411.1"/>
    <property type="molecule type" value="Genomic_DNA"/>
</dbReference>
<accession>A0A6G1WBM6</accession>
<sequence length="135" mass="15684">MARKLSKGKLITLLLLALLIFWYLTLPRVNVNYPNDGKYELRYIWNTQHRIDKGGILPGQGTVDIGHIFPDKSFFMRFDWWSKSGLRWCIDITPKWGKTLDIYLDEVGRIDTVKTAPDVIARLKQCKGESDPFEP</sequence>
<comment type="caution">
    <text evidence="2">The sequence shown here is derived from an EMBL/GenBank/DDBJ whole genome shotgun (WGS) entry which is preliminary data.</text>
</comment>